<gene>
    <name evidence="3" type="ORF">AB205_0128750</name>
</gene>
<feature type="region of interest" description="Disordered" evidence="2">
    <location>
        <begin position="67"/>
        <end position="170"/>
    </location>
</feature>
<evidence type="ECO:0000313" key="4">
    <source>
        <dbReference type="Proteomes" id="UP000228934"/>
    </source>
</evidence>
<proteinExistence type="predicted"/>
<dbReference type="EMBL" id="KV928930">
    <property type="protein sequence ID" value="PIO33346.1"/>
    <property type="molecule type" value="Genomic_DNA"/>
</dbReference>
<organism evidence="3 4">
    <name type="scientific">Aquarana catesbeiana</name>
    <name type="common">American bullfrog</name>
    <name type="synonym">Rana catesbeiana</name>
    <dbReference type="NCBI Taxonomy" id="8400"/>
    <lineage>
        <taxon>Eukaryota</taxon>
        <taxon>Metazoa</taxon>
        <taxon>Chordata</taxon>
        <taxon>Craniata</taxon>
        <taxon>Vertebrata</taxon>
        <taxon>Euteleostomi</taxon>
        <taxon>Amphibia</taxon>
        <taxon>Batrachia</taxon>
        <taxon>Anura</taxon>
        <taxon>Neobatrachia</taxon>
        <taxon>Ranoidea</taxon>
        <taxon>Ranidae</taxon>
        <taxon>Aquarana</taxon>
    </lineage>
</organism>
<sequence length="253" mass="27991">MHRNSPSSGKPAEKTGALKRMESLIRQLLEKAGGEGGEVLLRCCLEFMNSNEEQPCSSRAAVLAMEERREQLRSPRLRGAALAQHERARRSMPPERSRQDAGTAEENRDPSAAEAQVGGVASRSRRSVKKRWTFSLSQASRRGQRDHKSQQASAATRGRMPAQRHTDGPFSSFVTRGGRVWHSMPGTSVGSDLTVADAIKGSVAPKTWYSYMAAWKSWVSFAKSKGFSYNIPSETTILAFLASLMQQQFSSHY</sequence>
<dbReference type="GO" id="GO:0003677">
    <property type="term" value="F:DNA binding"/>
    <property type="evidence" value="ECO:0007669"/>
    <property type="project" value="UniProtKB-KW"/>
</dbReference>
<keyword evidence="1" id="KW-0238">DNA-binding</keyword>
<name>A0A2G9RZN2_AQUCT</name>
<evidence type="ECO:0000256" key="1">
    <source>
        <dbReference type="ARBA" id="ARBA00023125"/>
    </source>
</evidence>
<dbReference type="SUPFAM" id="SSF47823">
    <property type="entry name" value="lambda integrase-like, N-terminal domain"/>
    <property type="match status" value="1"/>
</dbReference>
<evidence type="ECO:0000313" key="3">
    <source>
        <dbReference type="EMBL" id="PIO33346.1"/>
    </source>
</evidence>
<keyword evidence="4" id="KW-1185">Reference proteome</keyword>
<accession>A0A2G9RZN2</accession>
<dbReference type="InterPro" id="IPR010998">
    <property type="entry name" value="Integrase_recombinase_N"/>
</dbReference>
<dbReference type="Proteomes" id="UP000228934">
    <property type="component" value="Unassembled WGS sequence"/>
</dbReference>
<protein>
    <submittedName>
        <fullName evidence="3">Uncharacterized protein</fullName>
    </submittedName>
</protein>
<feature type="compositionally biased region" description="Basic residues" evidence="2">
    <location>
        <begin position="123"/>
        <end position="132"/>
    </location>
</feature>
<feature type="non-terminal residue" evidence="3">
    <location>
        <position position="253"/>
    </location>
</feature>
<feature type="compositionally biased region" description="Basic and acidic residues" evidence="2">
    <location>
        <begin position="92"/>
        <end position="111"/>
    </location>
</feature>
<dbReference type="OrthoDB" id="9863428at2759"/>
<dbReference type="AlphaFoldDB" id="A0A2G9RZN2"/>
<reference evidence="4" key="1">
    <citation type="journal article" date="2017" name="Nat. Commun.">
        <title>The North American bullfrog draft genome provides insight into hormonal regulation of long noncoding RNA.</title>
        <authorList>
            <person name="Hammond S.A."/>
            <person name="Warren R.L."/>
            <person name="Vandervalk B.P."/>
            <person name="Kucuk E."/>
            <person name="Khan H."/>
            <person name="Gibb E.A."/>
            <person name="Pandoh P."/>
            <person name="Kirk H."/>
            <person name="Zhao Y."/>
            <person name="Jones M."/>
            <person name="Mungall A.J."/>
            <person name="Coope R."/>
            <person name="Pleasance S."/>
            <person name="Moore R.A."/>
            <person name="Holt R.A."/>
            <person name="Round J.M."/>
            <person name="Ohora S."/>
            <person name="Walle B.V."/>
            <person name="Veldhoen N."/>
            <person name="Helbing C.C."/>
            <person name="Birol I."/>
        </authorList>
    </citation>
    <scope>NUCLEOTIDE SEQUENCE [LARGE SCALE GENOMIC DNA]</scope>
</reference>
<dbReference type="Gene3D" id="1.10.150.130">
    <property type="match status" value="1"/>
</dbReference>
<evidence type="ECO:0000256" key="2">
    <source>
        <dbReference type="SAM" id="MobiDB-lite"/>
    </source>
</evidence>